<dbReference type="AlphaFoldDB" id="W9HBZ0"/>
<evidence type="ECO:0000313" key="1">
    <source>
        <dbReference type="EMBL" id="EWY41408.1"/>
    </source>
</evidence>
<dbReference type="OrthoDB" id="5198170at2"/>
<reference evidence="1 2" key="1">
    <citation type="submission" date="2013-08" db="EMBL/GenBank/DDBJ databases">
        <title>The genome sequence of Skermanella stibiiresistens.</title>
        <authorList>
            <person name="Zhu W."/>
            <person name="Wang G."/>
        </authorList>
    </citation>
    <scope>NUCLEOTIDE SEQUENCE [LARGE SCALE GENOMIC DNA]</scope>
    <source>
        <strain evidence="1 2">SB22</strain>
    </source>
</reference>
<accession>W9HBZ0</accession>
<dbReference type="Proteomes" id="UP000019486">
    <property type="component" value="Unassembled WGS sequence"/>
</dbReference>
<proteinExistence type="predicted"/>
<protein>
    <submittedName>
        <fullName evidence="1">Uncharacterized protein</fullName>
    </submittedName>
</protein>
<gene>
    <name evidence="1" type="ORF">N825_28250</name>
</gene>
<evidence type="ECO:0000313" key="2">
    <source>
        <dbReference type="Proteomes" id="UP000019486"/>
    </source>
</evidence>
<organism evidence="1 2">
    <name type="scientific">Skermanella stibiiresistens SB22</name>
    <dbReference type="NCBI Taxonomy" id="1385369"/>
    <lineage>
        <taxon>Bacteria</taxon>
        <taxon>Pseudomonadati</taxon>
        <taxon>Pseudomonadota</taxon>
        <taxon>Alphaproteobacteria</taxon>
        <taxon>Rhodospirillales</taxon>
        <taxon>Azospirillaceae</taxon>
        <taxon>Skermanella</taxon>
    </lineage>
</organism>
<sequence>MHERMRERLKGLREEWNLGNQRLVEMEAEHGRLREVLLRIAGAIQVIEEELASSDGEDQNQG</sequence>
<dbReference type="EMBL" id="AVFL01000004">
    <property type="protein sequence ID" value="EWY41408.1"/>
    <property type="molecule type" value="Genomic_DNA"/>
</dbReference>
<comment type="caution">
    <text evidence="1">The sequence shown here is derived from an EMBL/GenBank/DDBJ whole genome shotgun (WGS) entry which is preliminary data.</text>
</comment>
<name>W9HBZ0_9PROT</name>
<keyword evidence="2" id="KW-1185">Reference proteome</keyword>